<keyword evidence="1" id="KW-0560">Oxidoreductase</keyword>
<feature type="domain" description="D-isomer specific 2-hydroxyacid dehydrogenase NAD-binding" evidence="3">
    <location>
        <begin position="111"/>
        <end position="279"/>
    </location>
</feature>
<evidence type="ECO:0000256" key="2">
    <source>
        <dbReference type="ARBA" id="ARBA00023027"/>
    </source>
</evidence>
<dbReference type="RefSeq" id="WP_027674163.1">
    <property type="nucleotide sequence ID" value="NZ_CP039692.1"/>
</dbReference>
<dbReference type="CDD" id="cd12164">
    <property type="entry name" value="GDH_like_2"/>
    <property type="match status" value="1"/>
</dbReference>
<sequence length="314" mass="33990">MPSPIAFVSRSPDANEAEWTDVLSAAMPDETIISVRAMTGEQQSATEIAIVANPDPSDIAKLANLKWIHSLWAGVERLVAELGPAAPPIVRLTDPELTRVMAEAVLAWTYYLHRDMPAYREQQQNRVWQELDYRHPKDVTVGLIGIGTLGTASATRLVQAGFNVLGWSRSAKALDGVTTLSGEQGLGELLSKSDIVVCLVPLTAETRGLINASRLATMKRGASLINFARGAVVVADDLISALDSGQVSHAVLDVFEREPLDTQSLFWAHPKVTVLPHISAPTNRKTSAAIVAENILNWRNAGALPKTVDMERGY</sequence>
<dbReference type="STRING" id="1367849.GCA_000518585_01301"/>
<dbReference type="AlphaFoldDB" id="A0A4D7DWC7"/>
<dbReference type="Pfam" id="PF02826">
    <property type="entry name" value="2-Hacid_dh_C"/>
    <property type="match status" value="1"/>
</dbReference>
<evidence type="ECO:0000259" key="3">
    <source>
        <dbReference type="Pfam" id="PF02826"/>
    </source>
</evidence>
<dbReference type="GO" id="GO:0051287">
    <property type="term" value="F:NAD binding"/>
    <property type="evidence" value="ECO:0007669"/>
    <property type="project" value="InterPro"/>
</dbReference>
<dbReference type="SUPFAM" id="SSF52283">
    <property type="entry name" value="Formate/glycerate dehydrogenase catalytic domain-like"/>
    <property type="match status" value="1"/>
</dbReference>
<evidence type="ECO:0000313" key="5">
    <source>
        <dbReference type="EMBL" id="QYA09779.1"/>
    </source>
</evidence>
<dbReference type="InterPro" id="IPR036291">
    <property type="entry name" value="NAD(P)-bd_dom_sf"/>
</dbReference>
<evidence type="ECO:0000313" key="7">
    <source>
        <dbReference type="Proteomes" id="UP000826513"/>
    </source>
</evidence>
<dbReference type="EMBL" id="CP039692">
    <property type="protein sequence ID" value="QCI99787.1"/>
    <property type="molecule type" value="Genomic_DNA"/>
</dbReference>
<dbReference type="GO" id="GO:0016491">
    <property type="term" value="F:oxidoreductase activity"/>
    <property type="evidence" value="ECO:0007669"/>
    <property type="project" value="UniProtKB-KW"/>
</dbReference>
<dbReference type="KEGG" id="alf:CFBP5473_17625"/>
<dbReference type="PANTHER" id="PTHR43333:SF1">
    <property type="entry name" value="D-ISOMER SPECIFIC 2-HYDROXYACID DEHYDROGENASE NAD-BINDING DOMAIN-CONTAINING PROTEIN"/>
    <property type="match status" value="1"/>
</dbReference>
<gene>
    <name evidence="4" type="ORF">CFBP5473_17625</name>
    <name evidence="5" type="ORF">J5285_20710</name>
</gene>
<dbReference type="InterPro" id="IPR006140">
    <property type="entry name" value="D-isomer_DH_NAD-bd"/>
</dbReference>
<dbReference type="OrthoDB" id="9787219at2"/>
<evidence type="ECO:0000313" key="4">
    <source>
        <dbReference type="EMBL" id="QCI99787.1"/>
    </source>
</evidence>
<name>A0A4D7DWC7_9HYPH</name>
<evidence type="ECO:0000313" key="6">
    <source>
        <dbReference type="Proteomes" id="UP000298545"/>
    </source>
</evidence>
<protein>
    <submittedName>
        <fullName evidence="4">Glyoxylate/hydroxypyruvate reductase A</fullName>
    </submittedName>
</protein>
<dbReference type="Proteomes" id="UP000298545">
    <property type="component" value="Chromosome linear"/>
</dbReference>
<keyword evidence="4" id="KW-0670">Pyruvate</keyword>
<keyword evidence="7" id="KW-1185">Reference proteome</keyword>
<accession>A0A4D7DWC7</accession>
<dbReference type="SUPFAM" id="SSF51735">
    <property type="entry name" value="NAD(P)-binding Rossmann-fold domains"/>
    <property type="match status" value="1"/>
</dbReference>
<reference evidence="5 7" key="2">
    <citation type="submission" date="2021-03" db="EMBL/GenBank/DDBJ databases">
        <title>Rapid diversification of plasmids in a genus of pathogenic and nitrogen fixing bacteria.</title>
        <authorList>
            <person name="Weisberg A.J."/>
            <person name="Miller M."/>
            <person name="Ream W."/>
            <person name="Grunwald N.J."/>
            <person name="Chang J.H."/>
        </authorList>
    </citation>
    <scope>NUCLEOTIDE SEQUENCE [LARGE SCALE GENOMIC DNA]</scope>
    <source>
        <strain evidence="5 7">AF3.44</strain>
    </source>
</reference>
<organism evidence="4 6">
    <name type="scientific">Agrobacterium larrymoorei</name>
    <dbReference type="NCBI Taxonomy" id="160699"/>
    <lineage>
        <taxon>Bacteria</taxon>
        <taxon>Pseudomonadati</taxon>
        <taxon>Pseudomonadota</taxon>
        <taxon>Alphaproteobacteria</taxon>
        <taxon>Hyphomicrobiales</taxon>
        <taxon>Rhizobiaceae</taxon>
        <taxon>Rhizobium/Agrobacterium group</taxon>
        <taxon>Agrobacterium</taxon>
    </lineage>
</organism>
<dbReference type="EMBL" id="CP072168">
    <property type="protein sequence ID" value="QYA09779.1"/>
    <property type="molecule type" value="Genomic_DNA"/>
</dbReference>
<dbReference type="Gene3D" id="3.40.50.720">
    <property type="entry name" value="NAD(P)-binding Rossmann-like Domain"/>
    <property type="match status" value="2"/>
</dbReference>
<dbReference type="PANTHER" id="PTHR43333">
    <property type="entry name" value="2-HACID_DH_C DOMAIN-CONTAINING PROTEIN"/>
    <property type="match status" value="1"/>
</dbReference>
<dbReference type="Proteomes" id="UP000826513">
    <property type="component" value="Chromosome 2"/>
</dbReference>
<keyword evidence="2" id="KW-0520">NAD</keyword>
<evidence type="ECO:0000256" key="1">
    <source>
        <dbReference type="ARBA" id="ARBA00023002"/>
    </source>
</evidence>
<proteinExistence type="predicted"/>
<reference evidence="4 6" key="1">
    <citation type="submission" date="2019-04" db="EMBL/GenBank/DDBJ databases">
        <title>Complete genome sequence of Agrobacterium larrymoorei CFBP5473.</title>
        <authorList>
            <person name="Haryono M."/>
            <person name="Chou L."/>
            <person name="Lin Y.-C."/>
            <person name="Lai E.-M."/>
            <person name="Kuo C.-H."/>
        </authorList>
    </citation>
    <scope>NUCLEOTIDE SEQUENCE [LARGE SCALE GENOMIC DNA]</scope>
    <source>
        <strain evidence="4 6">CFBP5473</strain>
    </source>
</reference>